<name>A0AAW0FVC3_9APHY</name>
<comment type="caution">
    <text evidence="2">The sequence shown here is derived from an EMBL/GenBank/DDBJ whole genome shotgun (WGS) entry which is preliminary data.</text>
</comment>
<dbReference type="EMBL" id="JASBNA010000021">
    <property type="protein sequence ID" value="KAK7685170.1"/>
    <property type="molecule type" value="Genomic_DNA"/>
</dbReference>
<dbReference type="Proteomes" id="UP001385951">
    <property type="component" value="Unassembled WGS sequence"/>
</dbReference>
<keyword evidence="3" id="KW-1185">Reference proteome</keyword>
<evidence type="ECO:0000256" key="1">
    <source>
        <dbReference type="SAM" id="MobiDB-lite"/>
    </source>
</evidence>
<reference evidence="2 3" key="1">
    <citation type="submission" date="2022-09" db="EMBL/GenBank/DDBJ databases">
        <authorList>
            <person name="Palmer J.M."/>
        </authorList>
    </citation>
    <scope>NUCLEOTIDE SEQUENCE [LARGE SCALE GENOMIC DNA]</scope>
    <source>
        <strain evidence="2 3">DSM 7382</strain>
    </source>
</reference>
<gene>
    <name evidence="2" type="ORF">QCA50_011533</name>
</gene>
<proteinExistence type="predicted"/>
<evidence type="ECO:0000313" key="3">
    <source>
        <dbReference type="Proteomes" id="UP001385951"/>
    </source>
</evidence>
<sequence>MAPPIPSQYERQSPEPSESLSNKLHNDQPRVQGADNAIPASGLQGREMRDMLAEKSFAPSGLYTTVDLDECNKIAISQFDLYVSQICEVKEPEYFLVKVREEIKTRRNLGNEDDYRTNCSQNIAAMIHNSYLLASGWKIVSHELNALRNIVGDHFVPIDTQLAEDDSKELRTRYLILCDIVNVLTLVTQNKLALLATSSSHFRKYFSRIDGETDEPQYLFNCQQLEAVGNSLLDYLIIELCLPNSQLPMCFVTRLLGEAMAEATETEKATVSQALWDAVGNLSICVDLQEYFKASSKTSEVQHGRLKWKISQSGVFPPRTIWGSAAPDDMWYYLNENSKAFTGRDLNSLWNLEEEVDHSNPQWHSAGILDSDKNTFRRTFRTVSDSSGICEDSNSSEKTCFTYNQHKGNSSIDYELFRDAMIYSFASHDAVTANSDGCLVEISEAFTGRSFSGYLALGTTKRSKPLQHFPYSKPPSPRSKTATRMLRLGRSLRSAVSYVVRIGRNSSS</sequence>
<accession>A0AAW0FVC3</accession>
<feature type="region of interest" description="Disordered" evidence="1">
    <location>
        <begin position="1"/>
        <end position="38"/>
    </location>
</feature>
<evidence type="ECO:0000313" key="2">
    <source>
        <dbReference type="EMBL" id="KAK7685170.1"/>
    </source>
</evidence>
<organism evidence="2 3">
    <name type="scientific">Cerrena zonata</name>
    <dbReference type="NCBI Taxonomy" id="2478898"/>
    <lineage>
        <taxon>Eukaryota</taxon>
        <taxon>Fungi</taxon>
        <taxon>Dikarya</taxon>
        <taxon>Basidiomycota</taxon>
        <taxon>Agaricomycotina</taxon>
        <taxon>Agaricomycetes</taxon>
        <taxon>Polyporales</taxon>
        <taxon>Cerrenaceae</taxon>
        <taxon>Cerrena</taxon>
    </lineage>
</organism>
<protein>
    <submittedName>
        <fullName evidence="2">Uncharacterized protein</fullName>
    </submittedName>
</protein>
<dbReference type="AlphaFoldDB" id="A0AAW0FVC3"/>
<feature type="compositionally biased region" description="Polar residues" evidence="1">
    <location>
        <begin position="9"/>
        <end position="23"/>
    </location>
</feature>